<dbReference type="Gene3D" id="3.30.497.10">
    <property type="entry name" value="Antithrombin, subunit I, domain 2"/>
    <property type="match status" value="1"/>
</dbReference>
<organism evidence="6 7">
    <name type="scientific">Drosophila ananassae</name>
    <name type="common">Fruit fly</name>
    <dbReference type="NCBI Taxonomy" id="7217"/>
    <lineage>
        <taxon>Eukaryota</taxon>
        <taxon>Metazoa</taxon>
        <taxon>Ecdysozoa</taxon>
        <taxon>Arthropoda</taxon>
        <taxon>Hexapoda</taxon>
        <taxon>Insecta</taxon>
        <taxon>Pterygota</taxon>
        <taxon>Neoptera</taxon>
        <taxon>Endopterygota</taxon>
        <taxon>Diptera</taxon>
        <taxon>Brachycera</taxon>
        <taxon>Muscomorpha</taxon>
        <taxon>Ephydroidea</taxon>
        <taxon>Drosophilidae</taxon>
        <taxon>Drosophila</taxon>
        <taxon>Sophophora</taxon>
    </lineage>
</organism>
<dbReference type="HOGENOM" id="CLU_023330_0_1_1"/>
<feature type="signal peptide" evidence="4">
    <location>
        <begin position="1"/>
        <end position="15"/>
    </location>
</feature>
<dbReference type="InterPro" id="IPR000215">
    <property type="entry name" value="Serpin_fam"/>
</dbReference>
<accession>B3N2J3</accession>
<dbReference type="InterPro" id="IPR036186">
    <property type="entry name" value="Serpin_sf"/>
</dbReference>
<feature type="domain" description="Serpin" evidence="5">
    <location>
        <begin position="19"/>
        <end position="367"/>
    </location>
</feature>
<dbReference type="Pfam" id="PF00079">
    <property type="entry name" value="Serpin"/>
    <property type="match status" value="1"/>
</dbReference>
<keyword evidence="7" id="KW-1185">Reference proteome</keyword>
<keyword evidence="1" id="KW-0646">Protease inhibitor</keyword>
<dbReference type="GO" id="GO:0005615">
    <property type="term" value="C:extracellular space"/>
    <property type="evidence" value="ECO:0007669"/>
    <property type="project" value="InterPro"/>
</dbReference>
<dbReference type="InterPro" id="IPR042178">
    <property type="entry name" value="Serpin_sf_1"/>
</dbReference>
<evidence type="ECO:0000313" key="6">
    <source>
        <dbReference type="EMBL" id="EDV44857.2"/>
    </source>
</evidence>
<evidence type="ECO:0000256" key="1">
    <source>
        <dbReference type="ARBA" id="ARBA00022690"/>
    </source>
</evidence>
<dbReference type="SMART" id="SM00093">
    <property type="entry name" value="SERPIN"/>
    <property type="match status" value="1"/>
</dbReference>
<dbReference type="GO" id="GO:0004867">
    <property type="term" value="F:serine-type endopeptidase inhibitor activity"/>
    <property type="evidence" value="ECO:0007669"/>
    <property type="project" value="UniProtKB-KW"/>
</dbReference>
<dbReference type="InParanoid" id="B3N2J3"/>
<evidence type="ECO:0000256" key="4">
    <source>
        <dbReference type="SAM" id="SignalP"/>
    </source>
</evidence>
<comment type="similarity">
    <text evidence="3">Belongs to the serpin family.</text>
</comment>
<dbReference type="Gene3D" id="2.30.39.10">
    <property type="entry name" value="Alpha-1-antitrypsin, domain 1"/>
    <property type="match status" value="1"/>
</dbReference>
<dbReference type="PANTHER" id="PTHR11461:SF372">
    <property type="entry name" value="ACCESSORY GLAND PROTEIN ACP76A-RELATED"/>
    <property type="match status" value="1"/>
</dbReference>
<dbReference type="FunCoup" id="B3N2J3">
    <property type="interactions" value="33"/>
</dbReference>
<name>B3N2J3_DROAN</name>
<dbReference type="EMBL" id="CH904402">
    <property type="protein sequence ID" value="EDV44857.2"/>
    <property type="molecule type" value="Genomic_DNA"/>
</dbReference>
<protein>
    <recommendedName>
        <fullName evidence="5">Serpin domain-containing protein</fullName>
    </recommendedName>
</protein>
<dbReference type="MEROPS" id="I04.038"/>
<dbReference type="PANTHER" id="PTHR11461">
    <property type="entry name" value="SERINE PROTEASE INHIBITOR, SERPIN"/>
    <property type="match status" value="1"/>
</dbReference>
<dbReference type="KEGG" id="dan:6502385"/>
<evidence type="ECO:0000313" key="7">
    <source>
        <dbReference type="Proteomes" id="UP000007801"/>
    </source>
</evidence>
<proteinExistence type="inferred from homology"/>
<dbReference type="SUPFAM" id="SSF56574">
    <property type="entry name" value="Serpins"/>
    <property type="match status" value="1"/>
</dbReference>
<evidence type="ECO:0000256" key="2">
    <source>
        <dbReference type="ARBA" id="ARBA00022900"/>
    </source>
</evidence>
<dbReference type="OrthoDB" id="671595at2759"/>
<evidence type="ECO:0000256" key="3">
    <source>
        <dbReference type="RuleBase" id="RU000411"/>
    </source>
</evidence>
<dbReference type="GeneID" id="6502385"/>
<feature type="chain" id="PRO_5012293924" description="Serpin domain-containing protein" evidence="4">
    <location>
        <begin position="16"/>
        <end position="374"/>
    </location>
</feature>
<dbReference type="eggNOG" id="KOG2392">
    <property type="taxonomic scope" value="Eukaryota"/>
</dbReference>
<keyword evidence="2" id="KW-0722">Serine protease inhibitor</keyword>
<dbReference type="InterPro" id="IPR042185">
    <property type="entry name" value="Serpin_sf_2"/>
</dbReference>
<reference evidence="6 7" key="1">
    <citation type="journal article" date="2007" name="Nature">
        <title>Evolution of genes and genomes on the Drosophila phylogeny.</title>
        <authorList>
            <consortium name="Drosophila 12 Genomes Consortium"/>
            <person name="Clark A.G."/>
            <person name="Eisen M.B."/>
            <person name="Smith D.R."/>
            <person name="Bergman C.M."/>
            <person name="Oliver B."/>
            <person name="Markow T.A."/>
            <person name="Kaufman T.C."/>
            <person name="Kellis M."/>
            <person name="Gelbart W."/>
            <person name="Iyer V.N."/>
            <person name="Pollard D.A."/>
            <person name="Sackton T.B."/>
            <person name="Larracuente A.M."/>
            <person name="Singh N.D."/>
            <person name="Abad J.P."/>
            <person name="Abt D.N."/>
            <person name="Adryan B."/>
            <person name="Aguade M."/>
            <person name="Akashi H."/>
            <person name="Anderson W.W."/>
            <person name="Aquadro C.F."/>
            <person name="Ardell D.H."/>
            <person name="Arguello R."/>
            <person name="Artieri C.G."/>
            <person name="Barbash D.A."/>
            <person name="Barker D."/>
            <person name="Barsanti P."/>
            <person name="Batterham P."/>
            <person name="Batzoglou S."/>
            <person name="Begun D."/>
            <person name="Bhutkar A."/>
            <person name="Blanco E."/>
            <person name="Bosak S.A."/>
            <person name="Bradley R.K."/>
            <person name="Brand A.D."/>
            <person name="Brent M.R."/>
            <person name="Brooks A.N."/>
            <person name="Brown R.H."/>
            <person name="Butlin R.K."/>
            <person name="Caggese C."/>
            <person name="Calvi B.R."/>
            <person name="Bernardo de Carvalho A."/>
            <person name="Caspi A."/>
            <person name="Castrezana S."/>
            <person name="Celniker S.E."/>
            <person name="Chang J.L."/>
            <person name="Chapple C."/>
            <person name="Chatterji S."/>
            <person name="Chinwalla A."/>
            <person name="Civetta A."/>
            <person name="Clifton S.W."/>
            <person name="Comeron J.M."/>
            <person name="Costello J.C."/>
            <person name="Coyne J.A."/>
            <person name="Daub J."/>
            <person name="David R.G."/>
            <person name="Delcher A.L."/>
            <person name="Delehaunty K."/>
            <person name="Do C.B."/>
            <person name="Ebling H."/>
            <person name="Edwards K."/>
            <person name="Eickbush T."/>
            <person name="Evans J.D."/>
            <person name="Filipski A."/>
            <person name="Findeiss S."/>
            <person name="Freyhult E."/>
            <person name="Fulton L."/>
            <person name="Fulton R."/>
            <person name="Garcia A.C."/>
            <person name="Gardiner A."/>
            <person name="Garfield D.A."/>
            <person name="Garvin B.E."/>
            <person name="Gibson G."/>
            <person name="Gilbert D."/>
            <person name="Gnerre S."/>
            <person name="Godfrey J."/>
            <person name="Good R."/>
            <person name="Gotea V."/>
            <person name="Gravely B."/>
            <person name="Greenberg A.J."/>
            <person name="Griffiths-Jones S."/>
            <person name="Gross S."/>
            <person name="Guigo R."/>
            <person name="Gustafson E.A."/>
            <person name="Haerty W."/>
            <person name="Hahn M.W."/>
            <person name="Halligan D.L."/>
            <person name="Halpern A.L."/>
            <person name="Halter G.M."/>
            <person name="Han M.V."/>
            <person name="Heger A."/>
            <person name="Hillier L."/>
            <person name="Hinrichs A.S."/>
            <person name="Holmes I."/>
            <person name="Hoskins R.A."/>
            <person name="Hubisz M.J."/>
            <person name="Hultmark D."/>
            <person name="Huntley M.A."/>
            <person name="Jaffe D.B."/>
            <person name="Jagadeeshan S."/>
            <person name="Jeck W.R."/>
            <person name="Johnson J."/>
            <person name="Jones C.D."/>
            <person name="Jordan W.C."/>
            <person name="Karpen G.H."/>
            <person name="Kataoka E."/>
            <person name="Keightley P.D."/>
            <person name="Kheradpour P."/>
            <person name="Kirkness E.F."/>
            <person name="Koerich L.B."/>
            <person name="Kristiansen K."/>
            <person name="Kudrna D."/>
            <person name="Kulathinal R.J."/>
            <person name="Kumar S."/>
            <person name="Kwok R."/>
            <person name="Lander E."/>
            <person name="Langley C.H."/>
            <person name="Lapoint R."/>
            <person name="Lazzaro B.P."/>
            <person name="Lee S.J."/>
            <person name="Levesque L."/>
            <person name="Li R."/>
            <person name="Lin C.F."/>
            <person name="Lin M.F."/>
            <person name="Lindblad-Toh K."/>
            <person name="Llopart A."/>
            <person name="Long M."/>
            <person name="Low L."/>
            <person name="Lozovsky E."/>
            <person name="Lu J."/>
            <person name="Luo M."/>
            <person name="Machado C.A."/>
            <person name="Makalowski W."/>
            <person name="Marzo M."/>
            <person name="Matsuda M."/>
            <person name="Matzkin L."/>
            <person name="McAllister B."/>
            <person name="McBride C.S."/>
            <person name="McKernan B."/>
            <person name="McKernan K."/>
            <person name="Mendez-Lago M."/>
            <person name="Minx P."/>
            <person name="Mollenhauer M.U."/>
            <person name="Montooth K."/>
            <person name="Mount S.M."/>
            <person name="Mu X."/>
            <person name="Myers E."/>
            <person name="Negre B."/>
            <person name="Newfeld S."/>
            <person name="Nielsen R."/>
            <person name="Noor M.A."/>
            <person name="O'Grady P."/>
            <person name="Pachter L."/>
            <person name="Papaceit M."/>
            <person name="Parisi M.J."/>
            <person name="Parisi M."/>
            <person name="Parts L."/>
            <person name="Pedersen J.S."/>
            <person name="Pesole G."/>
            <person name="Phillippy A.M."/>
            <person name="Ponting C.P."/>
            <person name="Pop M."/>
            <person name="Porcelli D."/>
            <person name="Powell J.R."/>
            <person name="Prohaska S."/>
            <person name="Pruitt K."/>
            <person name="Puig M."/>
            <person name="Quesneville H."/>
            <person name="Ram K.R."/>
            <person name="Rand D."/>
            <person name="Rasmussen M.D."/>
            <person name="Reed L.K."/>
            <person name="Reenan R."/>
            <person name="Reily A."/>
            <person name="Remington K.A."/>
            <person name="Rieger T.T."/>
            <person name="Ritchie M.G."/>
            <person name="Robin C."/>
            <person name="Rogers Y.H."/>
            <person name="Rohde C."/>
            <person name="Rozas J."/>
            <person name="Rubenfield M.J."/>
            <person name="Ruiz A."/>
            <person name="Russo S."/>
            <person name="Salzberg S.L."/>
            <person name="Sanchez-Gracia A."/>
            <person name="Saranga D.J."/>
            <person name="Sato H."/>
            <person name="Schaeffer S.W."/>
            <person name="Schatz M.C."/>
            <person name="Schlenke T."/>
            <person name="Schwartz R."/>
            <person name="Segarra C."/>
            <person name="Singh R.S."/>
            <person name="Sirot L."/>
            <person name="Sirota M."/>
            <person name="Sisneros N.B."/>
            <person name="Smith C.D."/>
            <person name="Smith T.F."/>
            <person name="Spieth J."/>
            <person name="Stage D.E."/>
            <person name="Stark A."/>
            <person name="Stephan W."/>
            <person name="Strausberg R.L."/>
            <person name="Strempel S."/>
            <person name="Sturgill D."/>
            <person name="Sutton G."/>
            <person name="Sutton G.G."/>
            <person name="Tao W."/>
            <person name="Teichmann S."/>
            <person name="Tobari Y.N."/>
            <person name="Tomimura Y."/>
            <person name="Tsolas J.M."/>
            <person name="Valente V.L."/>
            <person name="Venter E."/>
            <person name="Venter J.C."/>
            <person name="Vicario S."/>
            <person name="Vieira F.G."/>
            <person name="Vilella A.J."/>
            <person name="Villasante A."/>
            <person name="Walenz B."/>
            <person name="Wang J."/>
            <person name="Wasserman M."/>
            <person name="Watts T."/>
            <person name="Wilson D."/>
            <person name="Wilson R.K."/>
            <person name="Wing R.A."/>
            <person name="Wolfner M.F."/>
            <person name="Wong A."/>
            <person name="Wong G.K."/>
            <person name="Wu C.I."/>
            <person name="Wu G."/>
            <person name="Yamamoto D."/>
            <person name="Yang H.P."/>
            <person name="Yang S.P."/>
            <person name="Yorke J.A."/>
            <person name="Yoshida K."/>
            <person name="Zdobnov E."/>
            <person name="Zhang P."/>
            <person name="Zhang Y."/>
            <person name="Zimin A.V."/>
            <person name="Baldwin J."/>
            <person name="Abdouelleil A."/>
            <person name="Abdulkadir J."/>
            <person name="Abebe A."/>
            <person name="Abera B."/>
            <person name="Abreu J."/>
            <person name="Acer S.C."/>
            <person name="Aftuck L."/>
            <person name="Alexander A."/>
            <person name="An P."/>
            <person name="Anderson E."/>
            <person name="Anderson S."/>
            <person name="Arachi H."/>
            <person name="Azer M."/>
            <person name="Bachantsang P."/>
            <person name="Barry A."/>
            <person name="Bayul T."/>
            <person name="Berlin A."/>
            <person name="Bessette D."/>
            <person name="Bloom T."/>
            <person name="Blye J."/>
            <person name="Boguslavskiy L."/>
            <person name="Bonnet C."/>
            <person name="Boukhgalter B."/>
            <person name="Bourzgui I."/>
            <person name="Brown A."/>
            <person name="Cahill P."/>
            <person name="Channer S."/>
            <person name="Cheshatsang Y."/>
            <person name="Chuda L."/>
            <person name="Citroen M."/>
            <person name="Collymore A."/>
            <person name="Cooke P."/>
            <person name="Costello M."/>
            <person name="D'Aco K."/>
            <person name="Daza R."/>
            <person name="De Haan G."/>
            <person name="DeGray S."/>
            <person name="DeMaso C."/>
            <person name="Dhargay N."/>
            <person name="Dooley K."/>
            <person name="Dooley E."/>
            <person name="Doricent M."/>
            <person name="Dorje P."/>
            <person name="Dorjee K."/>
            <person name="Dupes A."/>
            <person name="Elong R."/>
            <person name="Falk J."/>
            <person name="Farina A."/>
            <person name="Faro S."/>
            <person name="Ferguson D."/>
            <person name="Fisher S."/>
            <person name="Foley C.D."/>
            <person name="Franke A."/>
            <person name="Friedrich D."/>
            <person name="Gadbois L."/>
            <person name="Gearin G."/>
            <person name="Gearin C.R."/>
            <person name="Giannoukos G."/>
            <person name="Goode T."/>
            <person name="Graham J."/>
            <person name="Grandbois E."/>
            <person name="Grewal S."/>
            <person name="Gyaltsen K."/>
            <person name="Hafez N."/>
            <person name="Hagos B."/>
            <person name="Hall J."/>
            <person name="Henson C."/>
            <person name="Hollinger A."/>
            <person name="Honan T."/>
            <person name="Huard M.D."/>
            <person name="Hughes L."/>
            <person name="Hurhula B."/>
            <person name="Husby M.E."/>
            <person name="Kamat A."/>
            <person name="Kanga B."/>
            <person name="Kashin S."/>
            <person name="Khazanovich D."/>
            <person name="Kisner P."/>
            <person name="Lance K."/>
            <person name="Lara M."/>
            <person name="Lee W."/>
            <person name="Lennon N."/>
            <person name="Letendre F."/>
            <person name="LeVine R."/>
            <person name="Lipovsky A."/>
            <person name="Liu X."/>
            <person name="Liu J."/>
            <person name="Liu S."/>
            <person name="Lokyitsang T."/>
            <person name="Lokyitsang Y."/>
            <person name="Lubonja R."/>
            <person name="Lui A."/>
            <person name="MacDonald P."/>
            <person name="Magnisalis V."/>
            <person name="Maru K."/>
            <person name="Matthews C."/>
            <person name="McCusker W."/>
            <person name="McDonough S."/>
            <person name="Mehta T."/>
            <person name="Meldrim J."/>
            <person name="Meneus L."/>
            <person name="Mihai O."/>
            <person name="Mihalev A."/>
            <person name="Mihova T."/>
            <person name="Mittelman R."/>
            <person name="Mlenga V."/>
            <person name="Montmayeur A."/>
            <person name="Mulrain L."/>
            <person name="Navidi A."/>
            <person name="Naylor J."/>
            <person name="Negash T."/>
            <person name="Nguyen T."/>
            <person name="Nguyen N."/>
            <person name="Nicol R."/>
            <person name="Norbu C."/>
            <person name="Norbu N."/>
            <person name="Novod N."/>
            <person name="O'Neill B."/>
            <person name="Osman S."/>
            <person name="Markiewicz E."/>
            <person name="Oyono O.L."/>
            <person name="Patti C."/>
            <person name="Phunkhang P."/>
            <person name="Pierre F."/>
            <person name="Priest M."/>
            <person name="Raghuraman S."/>
            <person name="Rege F."/>
            <person name="Reyes R."/>
            <person name="Rise C."/>
            <person name="Rogov P."/>
            <person name="Ross K."/>
            <person name="Ryan E."/>
            <person name="Settipalli S."/>
            <person name="Shea T."/>
            <person name="Sherpa N."/>
            <person name="Shi L."/>
            <person name="Shih D."/>
            <person name="Sparrow T."/>
            <person name="Spaulding J."/>
            <person name="Stalker J."/>
            <person name="Stange-Thomann N."/>
            <person name="Stavropoulos S."/>
            <person name="Stone C."/>
            <person name="Strader C."/>
            <person name="Tesfaye S."/>
            <person name="Thomson T."/>
            <person name="Thoulutsang Y."/>
            <person name="Thoulutsang D."/>
            <person name="Topham K."/>
            <person name="Topping I."/>
            <person name="Tsamla T."/>
            <person name="Vassiliev H."/>
            <person name="Vo A."/>
            <person name="Wangchuk T."/>
            <person name="Wangdi T."/>
            <person name="Weiand M."/>
            <person name="Wilkinson J."/>
            <person name="Wilson A."/>
            <person name="Yadav S."/>
            <person name="Young G."/>
            <person name="Yu Q."/>
            <person name="Zembek L."/>
            <person name="Zhong D."/>
            <person name="Zimmer A."/>
            <person name="Zwirko Z."/>
            <person name="Jaffe D.B."/>
            <person name="Alvarez P."/>
            <person name="Brockman W."/>
            <person name="Butler J."/>
            <person name="Chin C."/>
            <person name="Gnerre S."/>
            <person name="Grabherr M."/>
            <person name="Kleber M."/>
            <person name="Mauceli E."/>
            <person name="MacCallum I."/>
        </authorList>
    </citation>
    <scope>NUCLEOTIDE SEQUENCE [LARGE SCALE GENOMIC DNA]</scope>
    <source>
        <strain evidence="7">Tucson 14024-0371.13</strain>
    </source>
</reference>
<dbReference type="AlphaFoldDB" id="B3N2J3"/>
<dbReference type="CDD" id="cd19954">
    <property type="entry name" value="serpin42Dd-like_insects"/>
    <property type="match status" value="1"/>
</dbReference>
<sequence length="374" mass="41946">MKYFVFIYLAASVSASFSDDFFQILAKEDAEKNIVCSPLSLEIVMAMTYMGAKGNTAKELQTALKLPEDRNEVAKKYREFFTNLEGREKDAILELANRIYVNNQLELVPEYNKIVADSFKAEAVPINVDKNAAANINSWVSGHTRNKITEIVSPGDIDSGLLAVVINAIYFKGQWKHKFDKTRTRLENFRTSSNQIVPVDMMTANGYFLAEELRDLDAKVLELPYRNSSLSMKIFLPNKNDGLSKLERQIQSFARPLNRIKVNVKIPKFKVEFSKSLESLLKKLGITTAFSYVADLSGLVSAKARVSKVVQKTFLEVNEEGAEASAASAVSIVFRGGYEMDFHADHPFAFTIGDGNTIYFQGHYVSPAVEIKNR</sequence>
<dbReference type="InterPro" id="IPR023796">
    <property type="entry name" value="Serpin_dom"/>
</dbReference>
<gene>
    <name evidence="6" type="primary">Dana\GF19634</name>
    <name evidence="6" type="synonym">dana_GLEANR_21984</name>
    <name evidence="6" type="ORF">GF19634</name>
</gene>
<evidence type="ECO:0000259" key="5">
    <source>
        <dbReference type="SMART" id="SM00093"/>
    </source>
</evidence>
<dbReference type="SMR" id="B3N2J3"/>
<keyword evidence="4" id="KW-0732">Signal</keyword>
<dbReference type="Proteomes" id="UP000007801">
    <property type="component" value="Unassembled WGS sequence"/>
</dbReference>